<dbReference type="AlphaFoldDB" id="A0A2H0TWV2"/>
<feature type="transmembrane region" description="Helical" evidence="1">
    <location>
        <begin position="75"/>
        <end position="96"/>
    </location>
</feature>
<dbReference type="InterPro" id="IPR010718">
    <property type="entry name" value="DUF1294"/>
</dbReference>
<keyword evidence="1" id="KW-0472">Membrane</keyword>
<name>A0A2H0TWV2_9BACT</name>
<organism evidence="2 3">
    <name type="scientific">Candidatus Magasanikbacteria bacterium CG10_big_fil_rev_8_21_14_0_10_42_10</name>
    <dbReference type="NCBI Taxonomy" id="1974649"/>
    <lineage>
        <taxon>Bacteria</taxon>
        <taxon>Candidatus Magasanikiibacteriota</taxon>
    </lineage>
</organism>
<gene>
    <name evidence="2" type="ORF">COU32_01175</name>
</gene>
<feature type="transmembrane region" description="Helical" evidence="1">
    <location>
        <begin position="6"/>
        <end position="28"/>
    </location>
</feature>
<dbReference type="Proteomes" id="UP000231530">
    <property type="component" value="Unassembled WGS sequence"/>
</dbReference>
<reference evidence="3" key="1">
    <citation type="submission" date="2017-09" db="EMBL/GenBank/DDBJ databases">
        <title>Depth-based differentiation of microbial function through sediment-hosted aquifers and enrichment of novel symbionts in the deep terrestrial subsurface.</title>
        <authorList>
            <person name="Probst A.J."/>
            <person name="Ladd B."/>
            <person name="Jarett J.K."/>
            <person name="Geller-Mcgrath D.E."/>
            <person name="Sieber C.M.K."/>
            <person name="Emerson J.B."/>
            <person name="Anantharaman K."/>
            <person name="Thomas B.C."/>
            <person name="Malmstrom R."/>
            <person name="Stieglmeier M."/>
            <person name="Klingl A."/>
            <person name="Woyke T."/>
            <person name="Ryan C.M."/>
            <person name="Banfield J.F."/>
        </authorList>
    </citation>
    <scope>NUCLEOTIDE SEQUENCE [LARGE SCALE GENOMIC DNA]</scope>
</reference>
<accession>A0A2H0TWV2</accession>
<keyword evidence="1" id="KW-0812">Transmembrane</keyword>
<keyword evidence="1" id="KW-1133">Transmembrane helix</keyword>
<proteinExistence type="predicted"/>
<dbReference type="Pfam" id="PF06961">
    <property type="entry name" value="DUF1294"/>
    <property type="match status" value="1"/>
</dbReference>
<evidence type="ECO:0000313" key="3">
    <source>
        <dbReference type="Proteomes" id="UP000231530"/>
    </source>
</evidence>
<protein>
    <submittedName>
        <fullName evidence="2">DUF1294 domain-containing protein</fullName>
    </submittedName>
</protein>
<feature type="transmembrane region" description="Helical" evidence="1">
    <location>
        <begin position="48"/>
        <end position="69"/>
    </location>
</feature>
<dbReference type="EMBL" id="PFBY01000015">
    <property type="protein sequence ID" value="PIR76615.1"/>
    <property type="molecule type" value="Genomic_DNA"/>
</dbReference>
<evidence type="ECO:0000313" key="2">
    <source>
        <dbReference type="EMBL" id="PIR76615.1"/>
    </source>
</evidence>
<sequence length="100" mass="11502">MDISFFQFSLLVQGVVVYLLLINTIAFIMFGVDKIQAQRGNSRTPEKVLWFLSLLGGTLGALFGMKLFRHKTKKISFQIVLLLIFMLQMGLIILLFRQMM</sequence>
<evidence type="ECO:0000256" key="1">
    <source>
        <dbReference type="SAM" id="Phobius"/>
    </source>
</evidence>
<comment type="caution">
    <text evidence="2">The sequence shown here is derived from an EMBL/GenBank/DDBJ whole genome shotgun (WGS) entry which is preliminary data.</text>
</comment>